<feature type="domain" description="EGF-like" evidence="8">
    <location>
        <begin position="322"/>
        <end position="357"/>
    </location>
</feature>
<feature type="disulfide bond" evidence="5">
    <location>
        <begin position="311"/>
        <end position="320"/>
    </location>
</feature>
<comment type="caution">
    <text evidence="5">Lacks conserved residue(s) required for the propagation of feature annotation.</text>
</comment>
<evidence type="ECO:0000256" key="6">
    <source>
        <dbReference type="SAM" id="Phobius"/>
    </source>
</evidence>
<dbReference type="PANTHER" id="PTHR24049:SF22">
    <property type="entry name" value="DROSOPHILA CRUMBS HOMOLOG"/>
    <property type="match status" value="1"/>
</dbReference>
<dbReference type="GO" id="GO:0045197">
    <property type="term" value="P:establishment or maintenance of epithelial cell apical/basal polarity"/>
    <property type="evidence" value="ECO:0007669"/>
    <property type="project" value="TreeGrafter"/>
</dbReference>
<dbReference type="PROSITE" id="PS50026">
    <property type="entry name" value="EGF_3"/>
    <property type="match status" value="2"/>
</dbReference>
<feature type="transmembrane region" description="Helical" evidence="6">
    <location>
        <begin position="773"/>
        <end position="798"/>
    </location>
</feature>
<feature type="disulfide bond" evidence="5">
    <location>
        <begin position="326"/>
        <end position="336"/>
    </location>
</feature>
<sequence>MKLLINSELTAAFCWLLVVLLVNDCFAQEAQFTNLETGRISWVIESSALPWTGAYYFRDGETDPTRLLSVVDSSNGVKLAECKANNTDDGWRRFFWELGIDYLLCNVSDATVQRIPIEATNSQSFSVRILAKEGPRCLRDLIVQNERSRTCPPILRRNNFQYAAFVCGCNATNEEKDHSEVSSSGIIFPLFKLQKTPAPYTEAPSTVSSNNLNNQLSTMAPMFPSVNISNFIQQKHLSTASPASVTPATTFFPMVTITDRPKNPCDSYCKSNELCFVNDENEPVCLDACSTMLCMNGGECEIVDNAGVCKCQPGFTGTLCEKAIECKPSCENNGTCIVKENESVCDCKDGFIGINCNVIDSCADKSTCAMFGDESKCIISEYDNSPVYGEAARAKHECLCPDSQGNMVNCLSLFATAKPSIAPTRLPTPAVALMTTTFVAPVESSSEVTQLFTTPKTDEITATDYSTTVESELPTEAITTIPIYGRTDLPLTGHNIYTPLFPFSSLPTLATTVPSIVPEITTAEAVSEQNGHYTTTVLTPVGSLDRPTNLLHSFNNMTRNRVDQNPYVQTESSEIRTTDDELHTVEVTTEGYGNSAEAVEFTTVDSMWTKTTLSHGWSAEATMQPHPMWPETTIHSFWPEINVAVTTSVDNIDATSMPENVETSTEDKISEVVTEAETVNYNSVTLPPWMKQLTTEKTNEHLEHVTEEVTAAAVTAPDNEHANTVADELTTETEPETTALPTKETITEAAVRGNQLNRKLGKGKGTSRSSSSWIVAMVAILTLLMLLGAAGLFVLRYVKRSRKLHGKYNPAREENALSSNYSMPMTTVPKEERLI</sequence>
<feature type="domain" description="EGF-like" evidence="8">
    <location>
        <begin position="286"/>
        <end position="321"/>
    </location>
</feature>
<keyword evidence="9" id="KW-1185">Reference proteome</keyword>
<dbReference type="PROSITE" id="PS01186">
    <property type="entry name" value="EGF_2"/>
    <property type="match status" value="2"/>
</dbReference>
<dbReference type="CDD" id="cd00054">
    <property type="entry name" value="EGF_CA"/>
    <property type="match status" value="2"/>
</dbReference>
<evidence type="ECO:0000256" key="7">
    <source>
        <dbReference type="SAM" id="SignalP"/>
    </source>
</evidence>
<evidence type="ECO:0000313" key="9">
    <source>
        <dbReference type="Proteomes" id="UP000046393"/>
    </source>
</evidence>
<dbReference type="WBParaSite" id="SMUV_0000624101-mRNA-1">
    <property type="protein sequence ID" value="SMUV_0000624101-mRNA-1"/>
    <property type="gene ID" value="SMUV_0000624101"/>
</dbReference>
<dbReference type="PANTHER" id="PTHR24049">
    <property type="entry name" value="CRUMBS FAMILY MEMBER"/>
    <property type="match status" value="1"/>
</dbReference>
<keyword evidence="2 7" id="KW-0732">Signal</keyword>
<protein>
    <submittedName>
        <fullName evidence="10">EGF-like domain-containing protein</fullName>
    </submittedName>
</protein>
<evidence type="ECO:0000259" key="8">
    <source>
        <dbReference type="PROSITE" id="PS50026"/>
    </source>
</evidence>
<evidence type="ECO:0000313" key="10">
    <source>
        <dbReference type="WBParaSite" id="SMUV_0000624101-mRNA-1"/>
    </source>
</evidence>
<keyword evidence="4 5" id="KW-1015">Disulfide bond</keyword>
<dbReference type="Proteomes" id="UP000046393">
    <property type="component" value="Unplaced"/>
</dbReference>
<dbReference type="InterPro" id="IPR000742">
    <property type="entry name" value="EGF"/>
</dbReference>
<proteinExistence type="predicted"/>
<dbReference type="GO" id="GO:0032991">
    <property type="term" value="C:protein-containing complex"/>
    <property type="evidence" value="ECO:0007669"/>
    <property type="project" value="TreeGrafter"/>
</dbReference>
<evidence type="ECO:0000256" key="3">
    <source>
        <dbReference type="ARBA" id="ARBA00022737"/>
    </source>
</evidence>
<feature type="signal peptide" evidence="7">
    <location>
        <begin position="1"/>
        <end position="27"/>
    </location>
</feature>
<evidence type="ECO:0000256" key="4">
    <source>
        <dbReference type="ARBA" id="ARBA00023157"/>
    </source>
</evidence>
<evidence type="ECO:0000256" key="5">
    <source>
        <dbReference type="PROSITE-ProRule" id="PRU00076"/>
    </source>
</evidence>
<dbReference type="PROSITE" id="PS00022">
    <property type="entry name" value="EGF_1"/>
    <property type="match status" value="2"/>
</dbReference>
<keyword evidence="6" id="KW-0472">Membrane</keyword>
<name>A0A0N5ANP7_9BILA</name>
<organism evidence="9 10">
    <name type="scientific">Syphacia muris</name>
    <dbReference type="NCBI Taxonomy" id="451379"/>
    <lineage>
        <taxon>Eukaryota</taxon>
        <taxon>Metazoa</taxon>
        <taxon>Ecdysozoa</taxon>
        <taxon>Nematoda</taxon>
        <taxon>Chromadorea</taxon>
        <taxon>Rhabditida</taxon>
        <taxon>Spirurina</taxon>
        <taxon>Oxyuridomorpha</taxon>
        <taxon>Oxyuroidea</taxon>
        <taxon>Oxyuridae</taxon>
        <taxon>Syphacia</taxon>
    </lineage>
</organism>
<feature type="disulfide bond" evidence="5">
    <location>
        <begin position="347"/>
        <end position="356"/>
    </location>
</feature>
<dbReference type="STRING" id="451379.A0A0N5ANP7"/>
<keyword evidence="6" id="KW-1133">Transmembrane helix</keyword>
<dbReference type="Gene3D" id="2.10.25.10">
    <property type="entry name" value="Laminin"/>
    <property type="match status" value="2"/>
</dbReference>
<keyword evidence="3" id="KW-0677">Repeat</keyword>
<dbReference type="InterPro" id="IPR051022">
    <property type="entry name" value="Notch_Cell-Fate_Det"/>
</dbReference>
<accession>A0A0N5ANP7</accession>
<keyword evidence="1 5" id="KW-0245">EGF-like domain</keyword>
<dbReference type="SMART" id="SM00181">
    <property type="entry name" value="EGF"/>
    <property type="match status" value="2"/>
</dbReference>
<keyword evidence="6" id="KW-0812">Transmembrane</keyword>
<dbReference type="SUPFAM" id="SSF57196">
    <property type="entry name" value="EGF/Laminin"/>
    <property type="match status" value="2"/>
</dbReference>
<feature type="chain" id="PRO_5005893300" evidence="7">
    <location>
        <begin position="28"/>
        <end position="835"/>
    </location>
</feature>
<dbReference type="AlphaFoldDB" id="A0A0N5ANP7"/>
<dbReference type="GO" id="GO:0005886">
    <property type="term" value="C:plasma membrane"/>
    <property type="evidence" value="ECO:0007669"/>
    <property type="project" value="TreeGrafter"/>
</dbReference>
<reference evidence="10" key="1">
    <citation type="submission" date="2017-02" db="UniProtKB">
        <authorList>
            <consortium name="WormBaseParasite"/>
        </authorList>
    </citation>
    <scope>IDENTIFICATION</scope>
</reference>
<evidence type="ECO:0000256" key="1">
    <source>
        <dbReference type="ARBA" id="ARBA00022536"/>
    </source>
</evidence>
<evidence type="ECO:0000256" key="2">
    <source>
        <dbReference type="ARBA" id="ARBA00022729"/>
    </source>
</evidence>
<dbReference type="GO" id="GO:0007157">
    <property type="term" value="P:heterophilic cell-cell adhesion via plasma membrane cell adhesion molecules"/>
    <property type="evidence" value="ECO:0007669"/>
    <property type="project" value="TreeGrafter"/>
</dbReference>